<evidence type="ECO:0000313" key="4">
    <source>
        <dbReference type="EMBL" id="TDT69711.1"/>
    </source>
</evidence>
<dbReference type="PANTHER" id="PTHR43046">
    <property type="entry name" value="GDP-MANNOSE MANNOSYL HYDROLASE"/>
    <property type="match status" value="1"/>
</dbReference>
<protein>
    <submittedName>
        <fullName evidence="4">8-oxo-dGTP pyrophosphatase MutT (NUDIX family)</fullName>
    </submittedName>
</protein>
<comment type="cofactor">
    <cofactor evidence="1">
        <name>Mg(2+)</name>
        <dbReference type="ChEBI" id="CHEBI:18420"/>
    </cofactor>
</comment>
<sequence>MYKEIICKENLNLNGIVLFQKAVRGIIYKNNKLLLIYSKINKDYKFPGGGMEINETEIDTLKREILEETGYNVTNYKKFGEIIEIDEPLDKSNYDIFKMHSVYYLCNVTNTISNLSLDEYEKELQFTPKWIDINNALKKNKIILNNNFNIPKWCKRETYVLEYLSNNIKDLENFSR</sequence>
<dbReference type="InterPro" id="IPR015797">
    <property type="entry name" value="NUDIX_hydrolase-like_dom_sf"/>
</dbReference>
<organism evidence="4 5">
    <name type="scientific">Hypnocyclicus thermotrophus</name>
    <dbReference type="NCBI Taxonomy" id="1627895"/>
    <lineage>
        <taxon>Bacteria</taxon>
        <taxon>Fusobacteriati</taxon>
        <taxon>Fusobacteriota</taxon>
        <taxon>Fusobacteriia</taxon>
        <taxon>Fusobacteriales</taxon>
        <taxon>Fusobacteriaceae</taxon>
        <taxon>Hypnocyclicus</taxon>
    </lineage>
</organism>
<dbReference type="AlphaFoldDB" id="A0AA46DY76"/>
<dbReference type="InterPro" id="IPR020084">
    <property type="entry name" value="NUDIX_hydrolase_CS"/>
</dbReference>
<dbReference type="Gene3D" id="3.90.79.10">
    <property type="entry name" value="Nucleoside Triphosphate Pyrophosphohydrolase"/>
    <property type="match status" value="1"/>
</dbReference>
<gene>
    <name evidence="4" type="ORF">EV215_1240</name>
</gene>
<evidence type="ECO:0000313" key="5">
    <source>
        <dbReference type="Proteomes" id="UP000294678"/>
    </source>
</evidence>
<evidence type="ECO:0000256" key="1">
    <source>
        <dbReference type="ARBA" id="ARBA00001946"/>
    </source>
</evidence>
<feature type="domain" description="Nudix hydrolase" evidence="3">
    <location>
        <begin position="18"/>
        <end position="156"/>
    </location>
</feature>
<evidence type="ECO:0000256" key="2">
    <source>
        <dbReference type="ARBA" id="ARBA00022801"/>
    </source>
</evidence>
<keyword evidence="2" id="KW-0378">Hydrolase</keyword>
<dbReference type="Pfam" id="PF00293">
    <property type="entry name" value="NUDIX"/>
    <property type="match status" value="1"/>
</dbReference>
<evidence type="ECO:0000259" key="3">
    <source>
        <dbReference type="PROSITE" id="PS51462"/>
    </source>
</evidence>
<dbReference type="GO" id="GO:0016787">
    <property type="term" value="F:hydrolase activity"/>
    <property type="evidence" value="ECO:0007669"/>
    <property type="project" value="UniProtKB-KW"/>
</dbReference>
<reference evidence="4 5" key="1">
    <citation type="submission" date="2019-03" db="EMBL/GenBank/DDBJ databases">
        <title>Genomic Encyclopedia of Type Strains, Phase IV (KMG-IV): sequencing the most valuable type-strain genomes for metagenomic binning, comparative biology and taxonomic classification.</title>
        <authorList>
            <person name="Goeker M."/>
        </authorList>
    </citation>
    <scope>NUCLEOTIDE SEQUENCE [LARGE SCALE GENOMIC DNA]</scope>
    <source>
        <strain evidence="4 5">DSM 100055</strain>
    </source>
</reference>
<accession>A0AA46DY76</accession>
<dbReference type="PROSITE" id="PS51462">
    <property type="entry name" value="NUDIX"/>
    <property type="match status" value="1"/>
</dbReference>
<dbReference type="RefSeq" id="WP_134113126.1">
    <property type="nucleotide sequence ID" value="NZ_SOBG01000005.1"/>
</dbReference>
<name>A0AA46DY76_9FUSO</name>
<comment type="caution">
    <text evidence="4">The sequence shown here is derived from an EMBL/GenBank/DDBJ whole genome shotgun (WGS) entry which is preliminary data.</text>
</comment>
<dbReference type="SUPFAM" id="SSF55811">
    <property type="entry name" value="Nudix"/>
    <property type="match status" value="1"/>
</dbReference>
<dbReference type="PROSITE" id="PS00893">
    <property type="entry name" value="NUDIX_BOX"/>
    <property type="match status" value="1"/>
</dbReference>
<dbReference type="EMBL" id="SOBG01000005">
    <property type="protein sequence ID" value="TDT69711.1"/>
    <property type="molecule type" value="Genomic_DNA"/>
</dbReference>
<dbReference type="Proteomes" id="UP000294678">
    <property type="component" value="Unassembled WGS sequence"/>
</dbReference>
<dbReference type="PANTHER" id="PTHR43046:SF15">
    <property type="entry name" value="MUTT_NUDIX FAMILY PROTEIN"/>
    <property type="match status" value="1"/>
</dbReference>
<dbReference type="InterPro" id="IPR000086">
    <property type="entry name" value="NUDIX_hydrolase_dom"/>
</dbReference>
<keyword evidence="5" id="KW-1185">Reference proteome</keyword>
<proteinExistence type="predicted"/>